<dbReference type="PRINTS" id="PR00443">
    <property type="entry name" value="GPROTEINAS"/>
</dbReference>
<dbReference type="FunFam" id="3.40.50.300:FF:006178">
    <property type="entry name" value="Guanine nucleotide-binding protein G(s) subunit alpha isoforms short"/>
    <property type="match status" value="1"/>
</dbReference>
<feature type="binding site" evidence="9">
    <location>
        <begin position="222"/>
        <end position="226"/>
    </location>
    <ligand>
        <name>GTP</name>
        <dbReference type="ChEBI" id="CHEBI:37565"/>
    </ligand>
</feature>
<dbReference type="GO" id="GO:0031683">
    <property type="term" value="F:G-protein beta/gamma-subunit complex binding"/>
    <property type="evidence" value="ECO:0007669"/>
    <property type="project" value="UniProtKB-UniRule"/>
</dbReference>
<evidence type="ECO:0000256" key="6">
    <source>
        <dbReference type="ARBA" id="ARBA00022842"/>
    </source>
</evidence>
<accession>A0A2T7PUT6</accession>
<dbReference type="GO" id="GO:0005834">
    <property type="term" value="C:heterotrimeric G-protein complex"/>
    <property type="evidence" value="ECO:0007669"/>
    <property type="project" value="UniProtKB-UniRule"/>
</dbReference>
<sequence length="390" mass="44691">MHEQVMACFGSCVDAGGASRYYDNPEAAKQARLRDKQLSKLLHKYHKEDLKRLKLLLLGTGESGKSTITKQMRIIHINGFTNGERITKIGDIIRNIRESILSIVVAMHQFQMSLEKEENRQSYDFILSTAGDPEPDVTEEFWDHVQRLWADRGVQECHDRSYEFQLMDSAKYFLDKVPEIRLPGYIPSDQDILRCRVITTSIQHIEFDVPDAGQHVRFSVYDVGGQRGERKKWIQVFDSVVAILYLADSSGFDQTLREDPSKNRLLETLEIFEQVWNNRFLRMVSVLLFLNKIDILAEKLTRGRSIRDFIANSPVTLPDYESFMPTNGEKSEFMEAFPGGSDAPRRRGRSSSRTDIDPEVTKTAVYIKHLFMVSAQRVMGEELRVEGGGG</sequence>
<dbReference type="GO" id="GO:0007606">
    <property type="term" value="P:sensory perception of chemical stimulus"/>
    <property type="evidence" value="ECO:0007669"/>
    <property type="project" value="TreeGrafter"/>
</dbReference>
<evidence type="ECO:0000256" key="1">
    <source>
        <dbReference type="ARBA" id="ARBA00003069"/>
    </source>
</evidence>
<keyword evidence="11" id="KW-1003">Cell membrane</keyword>
<reference evidence="13 14" key="1">
    <citation type="submission" date="2018-04" db="EMBL/GenBank/DDBJ databases">
        <title>The genome of golden apple snail Pomacea canaliculata provides insight into stress tolerance and invasive adaptation.</title>
        <authorList>
            <person name="Liu C."/>
            <person name="Liu B."/>
            <person name="Ren Y."/>
            <person name="Zhang Y."/>
            <person name="Wang H."/>
            <person name="Li S."/>
            <person name="Jiang F."/>
            <person name="Yin L."/>
            <person name="Zhang G."/>
            <person name="Qian W."/>
            <person name="Fan W."/>
        </authorList>
    </citation>
    <scope>NUCLEOTIDE SEQUENCE [LARGE SCALE GENOMIC DNA]</scope>
    <source>
        <strain evidence="13">SZHN2017</strain>
        <tissue evidence="13">Muscle</tissue>
    </source>
</reference>
<dbReference type="InterPro" id="IPR011025">
    <property type="entry name" value="GproteinA_insert"/>
</dbReference>
<feature type="binding site" evidence="10">
    <location>
        <position position="66"/>
    </location>
    <ligand>
        <name>Mg(2+)</name>
        <dbReference type="ChEBI" id="CHEBI:18420"/>
    </ligand>
</feature>
<comment type="caution">
    <text evidence="13">The sequence shown here is derived from an EMBL/GenBank/DDBJ whole genome shotgun (WGS) entry which is preliminary data.</text>
</comment>
<dbReference type="PANTHER" id="PTHR10218">
    <property type="entry name" value="GTP-BINDING PROTEIN ALPHA SUBUNIT"/>
    <property type="match status" value="1"/>
</dbReference>
<evidence type="ECO:0000313" key="13">
    <source>
        <dbReference type="EMBL" id="PVD37160.1"/>
    </source>
</evidence>
<dbReference type="EMBL" id="PZQS01000002">
    <property type="protein sequence ID" value="PVD37160.1"/>
    <property type="molecule type" value="Genomic_DNA"/>
</dbReference>
<gene>
    <name evidence="13" type="ORF">C0Q70_04155</name>
</gene>
<keyword evidence="8 11" id="KW-0807">Transducer</keyword>
<dbReference type="OrthoDB" id="5817230at2759"/>
<comment type="function">
    <text evidence="11">Guanine nucleotide-binding proteins (G proteins) function as transducers in numerous signaling pathways controlled by G protein-coupled receptors (GPCRs).</text>
</comment>
<dbReference type="PROSITE" id="PS51882">
    <property type="entry name" value="G_ALPHA"/>
    <property type="match status" value="1"/>
</dbReference>
<evidence type="ECO:0000256" key="9">
    <source>
        <dbReference type="PIRSR" id="PIRSR601019-1"/>
    </source>
</evidence>
<dbReference type="InterPro" id="IPR027417">
    <property type="entry name" value="P-loop_NTPase"/>
</dbReference>
<dbReference type="AlphaFoldDB" id="A0A2T7PUT6"/>
<organism evidence="13 14">
    <name type="scientific">Pomacea canaliculata</name>
    <name type="common">Golden apple snail</name>
    <dbReference type="NCBI Taxonomy" id="400727"/>
    <lineage>
        <taxon>Eukaryota</taxon>
        <taxon>Metazoa</taxon>
        <taxon>Spiralia</taxon>
        <taxon>Lophotrochozoa</taxon>
        <taxon>Mollusca</taxon>
        <taxon>Gastropoda</taxon>
        <taxon>Caenogastropoda</taxon>
        <taxon>Architaenioglossa</taxon>
        <taxon>Ampullarioidea</taxon>
        <taxon>Ampullariidae</taxon>
        <taxon>Pomacea</taxon>
    </lineage>
</organism>
<dbReference type="PANTHER" id="PTHR10218:SF367">
    <property type="entry name" value="GUANINE NUCLEOTIDE-BINDING PROTEIN G(F) SUBUNIT ALPHA"/>
    <property type="match status" value="1"/>
</dbReference>
<feature type="region of interest" description="Disordered" evidence="12">
    <location>
        <begin position="331"/>
        <end position="355"/>
    </location>
</feature>
<proteinExistence type="inferred from homology"/>
<dbReference type="GO" id="GO:0003924">
    <property type="term" value="F:GTPase activity"/>
    <property type="evidence" value="ECO:0007669"/>
    <property type="project" value="UniProtKB-UniRule"/>
</dbReference>
<evidence type="ECO:0000256" key="11">
    <source>
        <dbReference type="RuleBase" id="RU369121"/>
    </source>
</evidence>
<protein>
    <recommendedName>
        <fullName evidence="11">Guanine nucleotide-binding protein G(s) subunit alpha</fullName>
    </recommendedName>
    <alternativeName>
        <fullName evidence="11">Adenylate cyclase-stimulating G alpha protein</fullName>
    </alternativeName>
</protein>
<keyword evidence="14" id="KW-1185">Reference proteome</keyword>
<dbReference type="FunFam" id="3.40.50.300:FF:000692">
    <property type="entry name" value="Guanine nucleotide-binding protein subunit alpha"/>
    <property type="match status" value="1"/>
</dbReference>
<dbReference type="FunFam" id="1.10.400.10:FF:000010">
    <property type="entry name" value="Guanine nucleotide-binding protein alpha-13 subunit"/>
    <property type="match status" value="1"/>
</dbReference>
<comment type="function">
    <text evidence="1">Guanine nucleotide-binding proteins (G proteins) are involved as modulators or transducers in various transmembrane signaling systems.</text>
</comment>
<evidence type="ECO:0000256" key="7">
    <source>
        <dbReference type="ARBA" id="ARBA00023134"/>
    </source>
</evidence>
<feature type="binding site" evidence="10">
    <location>
        <position position="199"/>
    </location>
    <ligand>
        <name>Mg(2+)</name>
        <dbReference type="ChEBI" id="CHEBI:18420"/>
    </ligand>
</feature>
<dbReference type="SUPFAM" id="SSF47895">
    <property type="entry name" value="Transducin (alpha subunit), insertion domain"/>
    <property type="match status" value="1"/>
</dbReference>
<evidence type="ECO:0000256" key="8">
    <source>
        <dbReference type="ARBA" id="ARBA00023224"/>
    </source>
</evidence>
<dbReference type="GO" id="GO:0005525">
    <property type="term" value="F:GTP binding"/>
    <property type="evidence" value="ECO:0007669"/>
    <property type="project" value="UniProtKB-UniRule"/>
</dbReference>
<comment type="subunit">
    <text evidence="3 11">G proteins are composed of 3 units; alpha, beta and gamma. The alpha chain contains the guanine nucleotide binding site.</text>
</comment>
<dbReference type="SUPFAM" id="SSF52540">
    <property type="entry name" value="P-loop containing nucleoside triphosphate hydrolases"/>
    <property type="match status" value="1"/>
</dbReference>
<evidence type="ECO:0000256" key="2">
    <source>
        <dbReference type="ARBA" id="ARBA00007172"/>
    </source>
</evidence>
<keyword evidence="5 9" id="KW-0547">Nucleotide-binding</keyword>
<name>A0A2T7PUT6_POMCA</name>
<dbReference type="GO" id="GO:0001664">
    <property type="term" value="F:G protein-coupled receptor binding"/>
    <property type="evidence" value="ECO:0007669"/>
    <property type="project" value="TreeGrafter"/>
</dbReference>
<feature type="binding site" evidence="9">
    <location>
        <begin position="193"/>
        <end position="199"/>
    </location>
    <ligand>
        <name>GTP</name>
        <dbReference type="ChEBI" id="CHEBI:37565"/>
    </ligand>
</feature>
<dbReference type="CDD" id="cd00066">
    <property type="entry name" value="G-alpha"/>
    <property type="match status" value="1"/>
</dbReference>
<comment type="similarity">
    <text evidence="2 11">Belongs to the G-alpha family. G(s) subfamily.</text>
</comment>
<evidence type="ECO:0000256" key="5">
    <source>
        <dbReference type="ARBA" id="ARBA00022741"/>
    </source>
</evidence>
<dbReference type="Gene3D" id="1.10.400.10">
    <property type="entry name" value="GI Alpha 1, domain 2-like"/>
    <property type="match status" value="1"/>
</dbReference>
<evidence type="ECO:0000256" key="12">
    <source>
        <dbReference type="SAM" id="MobiDB-lite"/>
    </source>
</evidence>
<dbReference type="Gene3D" id="3.40.50.300">
    <property type="entry name" value="P-loop containing nucleotide triphosphate hydrolases"/>
    <property type="match status" value="1"/>
</dbReference>
<dbReference type="Pfam" id="PF00503">
    <property type="entry name" value="G-alpha"/>
    <property type="match status" value="1"/>
</dbReference>
<feature type="binding site" evidence="9">
    <location>
        <begin position="291"/>
        <end position="294"/>
    </location>
    <ligand>
        <name>GTP</name>
        <dbReference type="ChEBI" id="CHEBI:37565"/>
    </ligand>
</feature>
<dbReference type="GO" id="GO:0005737">
    <property type="term" value="C:cytoplasm"/>
    <property type="evidence" value="ECO:0007669"/>
    <property type="project" value="TreeGrafter"/>
</dbReference>
<feature type="binding site" evidence="9">
    <location>
        <begin position="62"/>
        <end position="67"/>
    </location>
    <ligand>
        <name>GTP</name>
        <dbReference type="ChEBI" id="CHEBI:37565"/>
    </ligand>
</feature>
<keyword evidence="11" id="KW-0472">Membrane</keyword>
<dbReference type="Proteomes" id="UP000245119">
    <property type="component" value="Linkage Group LG2"/>
</dbReference>
<dbReference type="PRINTS" id="PR00318">
    <property type="entry name" value="GPROTEINA"/>
</dbReference>
<feature type="binding site" evidence="9">
    <location>
        <begin position="168"/>
        <end position="169"/>
    </location>
    <ligand>
        <name>GTP</name>
        <dbReference type="ChEBI" id="CHEBI:37565"/>
    </ligand>
</feature>
<dbReference type="InterPro" id="IPR001019">
    <property type="entry name" value="Gprotein_alpha_su"/>
</dbReference>
<evidence type="ECO:0000313" key="14">
    <source>
        <dbReference type="Proteomes" id="UP000245119"/>
    </source>
</evidence>
<evidence type="ECO:0000256" key="10">
    <source>
        <dbReference type="PIRSR" id="PIRSR601019-2"/>
    </source>
</evidence>
<dbReference type="SMART" id="SM00275">
    <property type="entry name" value="G_alpha"/>
    <property type="match status" value="1"/>
</dbReference>
<comment type="subcellular location">
    <subcellularLocation>
        <location evidence="11">Cell membrane</location>
    </subcellularLocation>
</comment>
<dbReference type="GO" id="GO:0046872">
    <property type="term" value="F:metal ion binding"/>
    <property type="evidence" value="ECO:0007669"/>
    <property type="project" value="UniProtKB-UniRule"/>
</dbReference>
<evidence type="ECO:0000256" key="3">
    <source>
        <dbReference type="ARBA" id="ARBA00011356"/>
    </source>
</evidence>
<dbReference type="STRING" id="400727.A0A2T7PUT6"/>
<keyword evidence="4 10" id="KW-0479">Metal-binding</keyword>
<evidence type="ECO:0000256" key="4">
    <source>
        <dbReference type="ARBA" id="ARBA00022723"/>
    </source>
</evidence>
<keyword evidence="6 10" id="KW-0460">Magnesium</keyword>
<dbReference type="GO" id="GO:0007191">
    <property type="term" value="P:adenylate cyclase-activating dopamine receptor signaling pathway"/>
    <property type="evidence" value="ECO:0007669"/>
    <property type="project" value="TreeGrafter"/>
</dbReference>
<keyword evidence="7 9" id="KW-0342">GTP-binding</keyword>
<dbReference type="InterPro" id="IPR000367">
    <property type="entry name" value="Gprotein_alpha_S"/>
</dbReference>